<gene>
    <name evidence="2" type="ORF">EANT1437_LOCUS3396</name>
</gene>
<organism evidence="2">
    <name type="scientific">Eucampia antarctica</name>
    <dbReference type="NCBI Taxonomy" id="49252"/>
    <lineage>
        <taxon>Eukaryota</taxon>
        <taxon>Sar</taxon>
        <taxon>Stramenopiles</taxon>
        <taxon>Ochrophyta</taxon>
        <taxon>Bacillariophyta</taxon>
        <taxon>Mediophyceae</taxon>
        <taxon>Biddulphiophycidae</taxon>
        <taxon>Hemiaulales</taxon>
        <taxon>Hemiaulaceae</taxon>
        <taxon>Eucampia</taxon>
    </lineage>
</organism>
<evidence type="ECO:0000313" key="2">
    <source>
        <dbReference type="EMBL" id="CAD9659690.1"/>
    </source>
</evidence>
<dbReference type="EMBL" id="HBHI01006702">
    <property type="protein sequence ID" value="CAD9659690.1"/>
    <property type="molecule type" value="Transcribed_RNA"/>
</dbReference>
<keyword evidence="1" id="KW-0472">Membrane</keyword>
<feature type="transmembrane region" description="Helical" evidence="1">
    <location>
        <begin position="7"/>
        <end position="26"/>
    </location>
</feature>
<keyword evidence="1" id="KW-1133">Transmembrane helix</keyword>
<proteinExistence type="predicted"/>
<evidence type="ECO:0000256" key="1">
    <source>
        <dbReference type="SAM" id="Phobius"/>
    </source>
</evidence>
<sequence>MKRKSKLFLIRLANIVLLISFVIVNLRRAKSGLSFTSNEERLLSVIKREDDLQTDKRQRPVIHTFFHHIDPSKKGTGMSKKSDEELIATWMEEWSKAGWDPVVLNLEDAKKHPRYNEFVKTLENVPLMGGNNGLNKVYNQLCFLRWMAMAAAGGGWMSDYDVIPLRHIEEEEYSNHNNAFLPNDGFFTVYSVVRGTDQGVPCLMSGSTEEWEKMAFKIVENGATHPEELMWSDMFALMDLRHQNLQNELFIYEDKVIPGQDVLLGHYWSKEDCTTTKNYRAVHFSHHAVKAGNLIGVEPEHGDDWDKLNARSEILQNWHRMWKQVCEETKEDGN</sequence>
<name>A0A7S2W0H5_9STRA</name>
<reference evidence="2" key="1">
    <citation type="submission" date="2021-01" db="EMBL/GenBank/DDBJ databases">
        <authorList>
            <person name="Corre E."/>
            <person name="Pelletier E."/>
            <person name="Niang G."/>
            <person name="Scheremetjew M."/>
            <person name="Finn R."/>
            <person name="Kale V."/>
            <person name="Holt S."/>
            <person name="Cochrane G."/>
            <person name="Meng A."/>
            <person name="Brown T."/>
            <person name="Cohen L."/>
        </authorList>
    </citation>
    <scope>NUCLEOTIDE SEQUENCE</scope>
    <source>
        <strain evidence="2">CCMP1452</strain>
    </source>
</reference>
<protein>
    <recommendedName>
        <fullName evidence="3">Alpha 1,4-glycosyltransferase domain-containing protein</fullName>
    </recommendedName>
</protein>
<accession>A0A7S2W0H5</accession>
<dbReference type="AlphaFoldDB" id="A0A7S2W0H5"/>
<keyword evidence="1" id="KW-0812">Transmembrane</keyword>
<evidence type="ECO:0008006" key="3">
    <source>
        <dbReference type="Google" id="ProtNLM"/>
    </source>
</evidence>